<gene>
    <name evidence="3" type="ORF">JF72_14820</name>
</gene>
<evidence type="ECO:0000256" key="1">
    <source>
        <dbReference type="ARBA" id="ARBA00038283"/>
    </source>
</evidence>
<geneLocation type="plasmid" evidence="3">
    <name>pHma11p1</name>
</geneLocation>
<proteinExistence type="inferred from homology"/>
<name>A0A0F4LM37_9LACO</name>
<comment type="similarity">
    <text evidence="1">Belongs to the initiator RepB protein family.</text>
</comment>
<protein>
    <submittedName>
        <fullName evidence="3">Initiator RepB protein</fullName>
    </submittedName>
</protein>
<dbReference type="Pfam" id="PF21205">
    <property type="entry name" value="Rep3_C"/>
    <property type="match status" value="1"/>
</dbReference>
<dbReference type="PATRIC" id="fig|303541.3.peg.53"/>
<dbReference type="RefSeq" id="WP_052726814.1">
    <property type="nucleotide sequence ID" value="NZ_KQ034005.1"/>
</dbReference>
<reference evidence="3 4" key="1">
    <citation type="submission" date="2015-01" db="EMBL/GenBank/DDBJ databases">
        <title>Comparative genomics of the lactic acid bacteria isolated from the honey bee gut.</title>
        <authorList>
            <person name="Ellegaard K.M."/>
            <person name="Tamarit D."/>
            <person name="Javelind E."/>
            <person name="Olofsson T."/>
            <person name="Andersson S.G."/>
            <person name="Vasquez A."/>
        </authorList>
    </citation>
    <scope>NUCLEOTIDE SEQUENCE [LARGE SCALE GENOMIC DNA]</scope>
    <source>
        <strain evidence="3 4">Hma11</strain>
        <plasmid evidence="3">pHma11p1</plasmid>
    </source>
</reference>
<dbReference type="InterPro" id="IPR000525">
    <property type="entry name" value="Initiator_Rep_WH1"/>
</dbReference>
<keyword evidence="3" id="KW-0614">Plasmid</keyword>
<dbReference type="EMBL" id="JXLG01000016">
    <property type="protein sequence ID" value="KJY59650.1"/>
    <property type="molecule type" value="Genomic_DNA"/>
</dbReference>
<evidence type="ECO:0000259" key="2">
    <source>
        <dbReference type="Pfam" id="PF01051"/>
    </source>
</evidence>
<dbReference type="HOGENOM" id="CLU_582390_0_0_9"/>
<organism evidence="3 4">
    <name type="scientific">Lactobacillus apis</name>
    <dbReference type="NCBI Taxonomy" id="303541"/>
    <lineage>
        <taxon>Bacteria</taxon>
        <taxon>Bacillati</taxon>
        <taxon>Bacillota</taxon>
        <taxon>Bacilli</taxon>
        <taxon>Lactobacillales</taxon>
        <taxon>Lactobacillaceae</taxon>
        <taxon>Lactobacillus</taxon>
    </lineage>
</organism>
<dbReference type="SUPFAM" id="SSF46785">
    <property type="entry name" value="Winged helix' DNA-binding domain"/>
    <property type="match status" value="1"/>
</dbReference>
<dbReference type="InterPro" id="IPR036390">
    <property type="entry name" value="WH_DNA-bd_sf"/>
</dbReference>
<comment type="caution">
    <text evidence="3">The sequence shown here is derived from an EMBL/GenBank/DDBJ whole genome shotgun (WGS) entry which is preliminary data.</text>
</comment>
<evidence type="ECO:0000313" key="4">
    <source>
        <dbReference type="Proteomes" id="UP000033682"/>
    </source>
</evidence>
<dbReference type="GO" id="GO:0006270">
    <property type="term" value="P:DNA replication initiation"/>
    <property type="evidence" value="ECO:0007669"/>
    <property type="project" value="InterPro"/>
</dbReference>
<keyword evidence="4" id="KW-1185">Reference proteome</keyword>
<dbReference type="Pfam" id="PF01051">
    <property type="entry name" value="Rep3_N"/>
    <property type="match status" value="1"/>
</dbReference>
<dbReference type="InterPro" id="IPR036388">
    <property type="entry name" value="WH-like_DNA-bd_sf"/>
</dbReference>
<sequence>MEKKEKKEKDRESEELELLPTIDLDEVGMSLQPKISQEFNENTNLFNIVDNFSELENNLFFACIAQVNDRGPSTVKFSVQAMRKMVGYKKHISMTEFADLIMKAFEKFLNIQEEITGIDENGRPFKYRANLFNSGMVYVDNLECIISVSPRFTQLFNDLERWTRFSIIQYTKIHSVYSKKLFILLKQFRTTGVRYFSIEEFNEKINPPKSYSPSKVNKKIVEPAVEDLAPFFRNLRFIKKYKKGIRGQKLAGYEFQWVPEYRNQKDFQKNRILEESQELYNIKSNFFLTQEQKFRAVDRLRGVRLGTTQRMYKSEHPNTVFWIPESKPKKSSKPVFIRGDLDEAKKYSVSQLVDLVKFYEELNKSADLMQNDQNDLEVLEMLLISKVRSEHKKKMQAIKDTSLRQEYASYYDKLQDVQRKDIIAYQVMADLNEHEKEVLDMTENQKQRYCKLSVAEKVHSQWGCNRKLLREQR</sequence>
<evidence type="ECO:0000313" key="3">
    <source>
        <dbReference type="EMBL" id="KJY59650.1"/>
    </source>
</evidence>
<accession>A0A0F4LM37</accession>
<dbReference type="Proteomes" id="UP000033682">
    <property type="component" value="Plasmid pHma11p1"/>
</dbReference>
<dbReference type="GO" id="GO:0003887">
    <property type="term" value="F:DNA-directed DNA polymerase activity"/>
    <property type="evidence" value="ECO:0007669"/>
    <property type="project" value="InterPro"/>
</dbReference>
<feature type="domain" description="Initiator Rep protein WH1" evidence="2">
    <location>
        <begin position="48"/>
        <end position="186"/>
    </location>
</feature>
<dbReference type="Gene3D" id="1.10.10.10">
    <property type="entry name" value="Winged helix-like DNA-binding domain superfamily/Winged helix DNA-binding domain"/>
    <property type="match status" value="1"/>
</dbReference>
<dbReference type="AlphaFoldDB" id="A0A0F4LM37"/>